<evidence type="ECO:0000256" key="4">
    <source>
        <dbReference type="ARBA" id="ARBA00022692"/>
    </source>
</evidence>
<feature type="domain" description="TonB-dependent receptor-like beta-barrel" evidence="15">
    <location>
        <begin position="207"/>
        <end position="580"/>
    </location>
</feature>
<dbReference type="InterPro" id="IPR039426">
    <property type="entry name" value="TonB-dep_rcpt-like"/>
</dbReference>
<dbReference type="PROSITE" id="PS00430">
    <property type="entry name" value="TONB_DEPENDENT_REC_1"/>
    <property type="match status" value="1"/>
</dbReference>
<feature type="short sequence motif" description="TonB C-terminal box" evidence="11 14">
    <location>
        <begin position="589"/>
        <end position="606"/>
    </location>
</feature>
<evidence type="ECO:0000256" key="2">
    <source>
        <dbReference type="ARBA" id="ARBA00022448"/>
    </source>
</evidence>
<dbReference type="EMBL" id="FLQZ01000177">
    <property type="protein sequence ID" value="SBT15735.1"/>
    <property type="molecule type" value="Genomic_DNA"/>
</dbReference>
<evidence type="ECO:0000259" key="15">
    <source>
        <dbReference type="Pfam" id="PF00593"/>
    </source>
</evidence>
<dbReference type="Pfam" id="PF00593">
    <property type="entry name" value="TonB_dep_Rec_b-barrel"/>
    <property type="match status" value="1"/>
</dbReference>
<evidence type="ECO:0000256" key="10">
    <source>
        <dbReference type="ARBA" id="ARBA00023237"/>
    </source>
</evidence>
<keyword evidence="5 11" id="KW-0732">Signal</keyword>
<keyword evidence="7 11" id="KW-0798">TonB box</keyword>
<keyword evidence="8 11" id="KW-0626">Porin</keyword>
<evidence type="ECO:0000256" key="9">
    <source>
        <dbReference type="ARBA" id="ARBA00023136"/>
    </source>
</evidence>
<dbReference type="HAMAP" id="MF_01531">
    <property type="entry name" value="BtuB"/>
    <property type="match status" value="1"/>
</dbReference>
<dbReference type="InterPro" id="IPR010916">
    <property type="entry name" value="TonB_box_CS"/>
</dbReference>
<evidence type="ECO:0000256" key="7">
    <source>
        <dbReference type="ARBA" id="ARBA00023077"/>
    </source>
</evidence>
<evidence type="ECO:0000313" key="17">
    <source>
        <dbReference type="EMBL" id="SBT15735.1"/>
    </source>
</evidence>
<dbReference type="GO" id="GO:0015288">
    <property type="term" value="F:porin activity"/>
    <property type="evidence" value="ECO:0007669"/>
    <property type="project" value="UniProtKB-KW"/>
</dbReference>
<keyword evidence="4 11" id="KW-0812">Transmembrane</keyword>
<dbReference type="GO" id="GO:0009279">
    <property type="term" value="C:cell outer membrane"/>
    <property type="evidence" value="ECO:0007669"/>
    <property type="project" value="UniProtKB-SubCell"/>
</dbReference>
<dbReference type="InterPro" id="IPR012910">
    <property type="entry name" value="Plug_dom"/>
</dbReference>
<evidence type="ECO:0000256" key="6">
    <source>
        <dbReference type="ARBA" id="ARBA00023065"/>
    </source>
</evidence>
<dbReference type="SUPFAM" id="SSF56935">
    <property type="entry name" value="Porins"/>
    <property type="match status" value="1"/>
</dbReference>
<comment type="subcellular location">
    <subcellularLocation>
        <location evidence="1 11 12">Cell outer membrane</location>
        <topology evidence="1 11 12">Multi-pass membrane protein</topology>
    </subcellularLocation>
</comment>
<dbReference type="InterPro" id="IPR010101">
    <property type="entry name" value="B12_transptr_BtuB"/>
</dbReference>
<name>A0A1C3JKX2_9VIBR</name>
<gene>
    <name evidence="11 17" type="primary">btuB</name>
    <name evidence="17" type="ORF">VCE7224_04540</name>
</gene>
<evidence type="ECO:0000313" key="18">
    <source>
        <dbReference type="Proteomes" id="UP000092819"/>
    </source>
</evidence>
<dbReference type="GO" id="GO:0006811">
    <property type="term" value="P:monoatomic ion transport"/>
    <property type="evidence" value="ECO:0007669"/>
    <property type="project" value="UniProtKB-KW"/>
</dbReference>
<organism evidence="17 18">
    <name type="scientific">Vibrio celticus</name>
    <dbReference type="NCBI Taxonomy" id="446372"/>
    <lineage>
        <taxon>Bacteria</taxon>
        <taxon>Pseudomonadati</taxon>
        <taxon>Pseudomonadota</taxon>
        <taxon>Gammaproteobacteria</taxon>
        <taxon>Vibrionales</taxon>
        <taxon>Vibrionaceae</taxon>
        <taxon>Vibrio</taxon>
    </lineage>
</organism>
<dbReference type="GO" id="GO:0046930">
    <property type="term" value="C:pore complex"/>
    <property type="evidence" value="ECO:0007669"/>
    <property type="project" value="UniProtKB-KW"/>
</dbReference>
<evidence type="ECO:0000256" key="14">
    <source>
        <dbReference type="PROSITE-ProRule" id="PRU10144"/>
    </source>
</evidence>
<comment type="similarity">
    <text evidence="11">Belongs to the TonB-dependent receptor family. BtuB (TC 1.B.14.3.1) subfamily.</text>
</comment>
<dbReference type="InterPro" id="IPR000531">
    <property type="entry name" value="Beta-barrel_TonB"/>
</dbReference>
<dbReference type="Pfam" id="PF07715">
    <property type="entry name" value="Plug"/>
    <property type="match status" value="1"/>
</dbReference>
<feature type="domain" description="TonB-dependent receptor plug" evidence="16">
    <location>
        <begin position="42"/>
        <end position="147"/>
    </location>
</feature>
<evidence type="ECO:0000259" key="16">
    <source>
        <dbReference type="Pfam" id="PF07715"/>
    </source>
</evidence>
<evidence type="ECO:0000256" key="8">
    <source>
        <dbReference type="ARBA" id="ARBA00023114"/>
    </source>
</evidence>
<evidence type="ECO:0000256" key="12">
    <source>
        <dbReference type="PROSITE-ProRule" id="PRU01360"/>
    </source>
</evidence>
<keyword evidence="2 11" id="KW-0813">Transport</keyword>
<sequence precursor="true">MNKPLLAVAVASLLSPISNLHAQQASADETMVVTANRFEQPLNDVIASTTVISKQEIEETQAKSLVDVLKRVPGVEVSQSGGRGHSASVFMRGYNSDQVLFLVDGVRIDSAAGGINFNHIPVGIIERVEVIRGSGGALYGSDAVAGVINVITESAHSTESTMIAVGAGSDAQKEANFSTTRKLSNGGTLKLAGGFDETEGYDIKDPATGLNYGYESQNLFASYSQPINEAFTGTTSVRWFDSLTEYDSGGKNYGYSENLSVTAAVDYKGDNLSSTFRANQQAIENLDYSQAQGKDNAGTKKKIDLTNLQFLNQYYVNENVSVGAGADWRREKLDDDALSYGSPDALAGESRDTTGVYASSELRFGDVQIVGSVRNDKHDTYDNHTTWSLGTRYYLTEKHSLRAAAGTSFKAPSYSDLTTNPDLEPEEAENREIGYTGEFDLFKLDVTAYDNEVDNLIIWYEGSPFWYPQNVDAKLKGLEITGNFDTWFIHHTVVAEFKDHKDSAGNKLAKRADENYKWLMDASYNDFDVNLTYTYTGDRAGNPKETTDPDNILPSVSLWDVSVGYWISPELVVRGRVDNLTDEKYQTTLGYNAPERRYFANLTYQF</sequence>
<feature type="signal peptide" evidence="11">
    <location>
        <begin position="1"/>
        <end position="22"/>
    </location>
</feature>
<dbReference type="RefSeq" id="WP_065677840.1">
    <property type="nucleotide sequence ID" value="NZ_AP025463.1"/>
</dbReference>
<comment type="function">
    <text evidence="11">Involved in the active translocation of vitamin B12 (cyanocobalamin) across the outer membrane to the periplasmic space. It derives its energy for transport by interacting with the trans-periplasmic membrane protein TonB.</text>
</comment>
<feature type="short sequence motif" description="TonB box" evidence="11">
    <location>
        <begin position="29"/>
        <end position="36"/>
    </location>
</feature>
<accession>A0A1C3JKX2</accession>
<evidence type="ECO:0000256" key="11">
    <source>
        <dbReference type="HAMAP-Rule" id="MF_01531"/>
    </source>
</evidence>
<dbReference type="PANTHER" id="PTHR30069">
    <property type="entry name" value="TONB-DEPENDENT OUTER MEMBRANE RECEPTOR"/>
    <property type="match status" value="1"/>
</dbReference>
<dbReference type="GO" id="GO:0015420">
    <property type="term" value="F:ABC-type vitamin B12 transporter activity"/>
    <property type="evidence" value="ECO:0007669"/>
    <property type="project" value="InterPro"/>
</dbReference>
<keyword evidence="10 11" id="KW-0998">Cell outer membrane</keyword>
<dbReference type="InterPro" id="IPR010917">
    <property type="entry name" value="TonB_rcpt_CS"/>
</dbReference>
<dbReference type="Proteomes" id="UP000092819">
    <property type="component" value="Unassembled WGS sequence"/>
</dbReference>
<dbReference type="PROSITE" id="PS52016">
    <property type="entry name" value="TONB_DEPENDENT_REC_3"/>
    <property type="match status" value="1"/>
</dbReference>
<evidence type="ECO:0000256" key="13">
    <source>
        <dbReference type="PROSITE-ProRule" id="PRU10143"/>
    </source>
</evidence>
<proteinExistence type="inferred from homology"/>
<feature type="short sequence motif" description="TonB box" evidence="13">
    <location>
        <begin position="30"/>
        <end position="36"/>
    </location>
</feature>
<evidence type="ECO:0000256" key="1">
    <source>
        <dbReference type="ARBA" id="ARBA00004571"/>
    </source>
</evidence>
<dbReference type="Gene3D" id="2.40.170.20">
    <property type="entry name" value="TonB-dependent receptor, beta-barrel domain"/>
    <property type="match status" value="1"/>
</dbReference>
<reference evidence="18" key="1">
    <citation type="submission" date="2016-06" db="EMBL/GenBank/DDBJ databases">
        <authorList>
            <person name="Rodrigo-Torres L."/>
            <person name="Arahal D.R."/>
        </authorList>
    </citation>
    <scope>NUCLEOTIDE SEQUENCE [LARGE SCALE GENOMIC DNA]</scope>
    <source>
        <strain evidence="18">CECT 7224</strain>
    </source>
</reference>
<keyword evidence="9 11" id="KW-0472">Membrane</keyword>
<feature type="chain" id="PRO_5009005429" description="Vitamin B12 transporter BtuB" evidence="11">
    <location>
        <begin position="23"/>
        <end position="606"/>
    </location>
</feature>
<dbReference type="PANTHER" id="PTHR30069:SF53">
    <property type="entry name" value="COLICIN I RECEPTOR-RELATED"/>
    <property type="match status" value="1"/>
</dbReference>
<keyword evidence="6 11" id="KW-0406">Ion transport</keyword>
<dbReference type="CDD" id="cd01347">
    <property type="entry name" value="ligand_gated_channel"/>
    <property type="match status" value="1"/>
</dbReference>
<dbReference type="Gene3D" id="2.170.130.10">
    <property type="entry name" value="TonB-dependent receptor, plug domain"/>
    <property type="match status" value="1"/>
</dbReference>
<keyword evidence="18" id="KW-1185">Reference proteome</keyword>
<protein>
    <recommendedName>
        <fullName evidence="11">Vitamin B12 transporter BtuB</fullName>
    </recommendedName>
    <alternativeName>
        <fullName evidence="11">Cobalamin receptor</fullName>
    </alternativeName>
    <alternativeName>
        <fullName evidence="11">Outer membrane cobalamin translocator</fullName>
    </alternativeName>
</protein>
<evidence type="ECO:0000256" key="3">
    <source>
        <dbReference type="ARBA" id="ARBA00022452"/>
    </source>
</evidence>
<dbReference type="PROSITE" id="PS01156">
    <property type="entry name" value="TONB_DEPENDENT_REC_2"/>
    <property type="match status" value="1"/>
</dbReference>
<dbReference type="AlphaFoldDB" id="A0A1C3JKX2"/>
<keyword evidence="3 11" id="KW-1134">Transmembrane beta strand</keyword>
<dbReference type="InterPro" id="IPR037066">
    <property type="entry name" value="Plug_dom_sf"/>
</dbReference>
<evidence type="ECO:0000256" key="5">
    <source>
        <dbReference type="ARBA" id="ARBA00022729"/>
    </source>
</evidence>
<dbReference type="InterPro" id="IPR036942">
    <property type="entry name" value="Beta-barrel_TonB_sf"/>
</dbReference>